<feature type="signal peptide" evidence="1">
    <location>
        <begin position="1"/>
        <end position="17"/>
    </location>
</feature>
<dbReference type="OrthoDB" id="3782348at2"/>
<dbReference type="RefSeq" id="WP_127930828.1">
    <property type="nucleotide sequence ID" value="NZ_SAUN01000001.1"/>
</dbReference>
<evidence type="ECO:0000256" key="1">
    <source>
        <dbReference type="SAM" id="SignalP"/>
    </source>
</evidence>
<feature type="chain" id="PRO_5019075334" description="Septum formation initiator" evidence="1">
    <location>
        <begin position="18"/>
        <end position="138"/>
    </location>
</feature>
<dbReference type="Proteomes" id="UP000284824">
    <property type="component" value="Unassembled WGS sequence"/>
</dbReference>
<accession>A0A438LXA5</accession>
<name>A0A438LXA5_9ACTN</name>
<evidence type="ECO:0000313" key="3">
    <source>
        <dbReference type="Proteomes" id="UP000284824"/>
    </source>
</evidence>
<comment type="caution">
    <text evidence="2">The sequence shown here is derived from an EMBL/GenBank/DDBJ whole genome shotgun (WGS) entry which is preliminary data.</text>
</comment>
<evidence type="ECO:0008006" key="4">
    <source>
        <dbReference type="Google" id="ProtNLM"/>
    </source>
</evidence>
<proteinExistence type="predicted"/>
<reference evidence="2 3" key="1">
    <citation type="submission" date="2019-01" db="EMBL/GenBank/DDBJ databases">
        <title>Sequencing the genomes of 1000 actinobacteria strains.</title>
        <authorList>
            <person name="Klenk H.-P."/>
        </authorList>
    </citation>
    <scope>NUCLEOTIDE SEQUENCE [LARGE SCALE GENOMIC DNA]</scope>
    <source>
        <strain evidence="2 3">DSM 43925</strain>
    </source>
</reference>
<gene>
    <name evidence="2" type="ORF">EDD27_0447</name>
</gene>
<dbReference type="EMBL" id="SAUN01000001">
    <property type="protein sequence ID" value="RVX38154.1"/>
    <property type="molecule type" value="Genomic_DNA"/>
</dbReference>
<organism evidence="2 3">
    <name type="scientific">Nonomuraea polychroma</name>
    <dbReference type="NCBI Taxonomy" id="46176"/>
    <lineage>
        <taxon>Bacteria</taxon>
        <taxon>Bacillati</taxon>
        <taxon>Actinomycetota</taxon>
        <taxon>Actinomycetes</taxon>
        <taxon>Streptosporangiales</taxon>
        <taxon>Streptosporangiaceae</taxon>
        <taxon>Nonomuraea</taxon>
    </lineage>
</organism>
<sequence length="138" mass="13917">MKRLVLAWVVTAVAATAASLAVLGLVGTGLTGASSRVLSQEDARAALATATPRAATTTPAGTPAQWQQGKLIRSAGGTVIASCTGDQVVLRSWSPAQGYSVDGVEPGPANEATVEFEPDEGEDVELKIVCVNGSPAAQ</sequence>
<dbReference type="AlphaFoldDB" id="A0A438LXA5"/>
<evidence type="ECO:0000313" key="2">
    <source>
        <dbReference type="EMBL" id="RVX38154.1"/>
    </source>
</evidence>
<protein>
    <recommendedName>
        <fullName evidence="4">Septum formation initiator</fullName>
    </recommendedName>
</protein>
<keyword evidence="3" id="KW-1185">Reference proteome</keyword>
<keyword evidence="1" id="KW-0732">Signal</keyword>